<dbReference type="EMBL" id="JAUDCL010000064">
    <property type="protein sequence ID" value="MDM8202713.1"/>
    <property type="molecule type" value="Genomic_DNA"/>
</dbReference>
<name>A0ABT7UV00_9FIRM</name>
<reference evidence="2" key="2">
    <citation type="submission" date="2023-06" db="EMBL/GenBank/DDBJ databases">
        <title>Identification and characterization of horizontal gene transfer across gut microbiota members of farm animals based on homology search.</title>
        <authorList>
            <person name="Zeman M."/>
            <person name="Kubasova T."/>
            <person name="Jahodarova E."/>
            <person name="Nykrynova M."/>
            <person name="Rychlik I."/>
        </authorList>
    </citation>
    <scope>NUCLEOTIDE SEQUENCE [LARGE SCALE GENOMIC DNA]</scope>
    <source>
        <strain evidence="2">ET340</strain>
    </source>
</reference>
<evidence type="ECO:0000313" key="2">
    <source>
        <dbReference type="Proteomes" id="UP001529380"/>
    </source>
</evidence>
<evidence type="ECO:0000313" key="1">
    <source>
        <dbReference type="EMBL" id="MDM8202713.1"/>
    </source>
</evidence>
<feature type="non-terminal residue" evidence="1">
    <location>
        <position position="1"/>
    </location>
</feature>
<dbReference type="Gene3D" id="2.180.10.10">
    <property type="entry name" value="RHS repeat-associated core"/>
    <property type="match status" value="1"/>
</dbReference>
<protein>
    <submittedName>
        <fullName evidence="1">RHS repeat-associated core domain-containing protein</fullName>
    </submittedName>
</protein>
<sequence length="364" mass="41516">SPNKLVNNDHGNYVFATFTGHIYDPVLDIYFAEARFYDAINRTWMAMDPIKDGLNWYQYCFCNPTTYWDLTGLFAITGASYEYFPILDGSGNLMLNTTMALYQRRLERNIGLLLSAPLTDEYRTQLQLQNQELLEAWLELRGDAIRIVNNQKESSSSKNDPYADVEFGHPIHRGDYLQRDITDLHVADRAARIIFHEDTLPAGQDAIAWTIFNRAMNADAYADPDMPDTLEGVLMSDSGGVGGYQVFLDRFNHSPSAPNAFNPIEYIEQYPHIYTTGVDTQDAWDHAVELGKTLDTISNDPTLSVEEKRDLFAQKVPWPFEEVRPTDGSEWQITYYKSVPDTSETYSNYPFSLPGTHNIFGYTP</sequence>
<accession>A0ABT7UV00</accession>
<reference evidence="1 2" key="3">
    <citation type="submission" date="2023-06" db="EMBL/GenBank/DDBJ databases">
        <authorList>
            <person name="Zeman M."/>
            <person name="Kubasova T."/>
            <person name="Jahodarova E."/>
            <person name="Nykrynova M."/>
            <person name="Rychlik I."/>
        </authorList>
    </citation>
    <scope>NUCLEOTIDE SEQUENCE [LARGE SCALE GENOMIC DNA]</scope>
    <source>
        <strain evidence="1 2">ET340</strain>
    </source>
</reference>
<proteinExistence type="predicted"/>
<organism evidence="1 2">
    <name type="scientific">Allofournierella massiliensis</name>
    <dbReference type="NCBI Taxonomy" id="1650663"/>
    <lineage>
        <taxon>Bacteria</taxon>
        <taxon>Bacillati</taxon>
        <taxon>Bacillota</taxon>
        <taxon>Clostridia</taxon>
        <taxon>Eubacteriales</taxon>
        <taxon>Oscillospiraceae</taxon>
        <taxon>Allofournierella</taxon>
    </lineage>
</organism>
<dbReference type="Proteomes" id="UP001529380">
    <property type="component" value="Unassembled WGS sequence"/>
</dbReference>
<dbReference type="InterPro" id="IPR022385">
    <property type="entry name" value="Rhs_assc_core"/>
</dbReference>
<gene>
    <name evidence="1" type="ORF">QUW08_15650</name>
</gene>
<dbReference type="NCBIfam" id="TIGR03696">
    <property type="entry name" value="Rhs_assc_core"/>
    <property type="match status" value="1"/>
</dbReference>
<dbReference type="RefSeq" id="WP_289600919.1">
    <property type="nucleotide sequence ID" value="NZ_JAUDCL010000064.1"/>
</dbReference>
<reference evidence="1 2" key="1">
    <citation type="submission" date="2023-06" db="EMBL/GenBank/DDBJ databases">
        <title>Identification and characterization of horizontal gene transfer across gut microbiota members of farm animals based on homology search.</title>
        <authorList>
            <person name="Schwarzerova J."/>
            <person name="Nykrynova M."/>
            <person name="Jureckova K."/>
            <person name="Cejkova D."/>
            <person name="Rychlik I."/>
        </authorList>
    </citation>
    <scope>NUCLEOTIDE SEQUENCE [LARGE SCALE GENOMIC DNA]</scope>
    <source>
        <strain evidence="1 2">ET340</strain>
    </source>
</reference>
<keyword evidence="2" id="KW-1185">Reference proteome</keyword>
<comment type="caution">
    <text evidence="1">The sequence shown here is derived from an EMBL/GenBank/DDBJ whole genome shotgun (WGS) entry which is preliminary data.</text>
</comment>